<feature type="transmembrane region" description="Helical" evidence="2">
    <location>
        <begin position="82"/>
        <end position="102"/>
    </location>
</feature>
<feature type="region of interest" description="Disordered" evidence="1">
    <location>
        <begin position="1"/>
        <end position="53"/>
    </location>
</feature>
<feature type="region of interest" description="Disordered" evidence="1">
    <location>
        <begin position="243"/>
        <end position="262"/>
    </location>
</feature>
<name>A0A075FVS7_9EURY</name>
<keyword evidence="2" id="KW-0812">Transmembrane</keyword>
<accession>A0A075FVS7</accession>
<reference evidence="3" key="1">
    <citation type="journal article" date="2014" name="Genome Biol. Evol.">
        <title>Pangenome evidence for extensive interdomain horizontal transfer affecting lineage core and shell genes in uncultured planktonic thaumarchaeota and euryarchaeota.</title>
        <authorList>
            <person name="Deschamps P."/>
            <person name="Zivanovic Y."/>
            <person name="Moreira D."/>
            <person name="Rodriguez-Valera F."/>
            <person name="Lopez-Garcia P."/>
        </authorList>
    </citation>
    <scope>NUCLEOTIDE SEQUENCE</scope>
</reference>
<feature type="transmembrane region" description="Helical" evidence="2">
    <location>
        <begin position="186"/>
        <end position="205"/>
    </location>
</feature>
<evidence type="ECO:0008006" key="4">
    <source>
        <dbReference type="Google" id="ProtNLM"/>
    </source>
</evidence>
<evidence type="ECO:0000313" key="3">
    <source>
        <dbReference type="EMBL" id="AIE95379.1"/>
    </source>
</evidence>
<feature type="compositionally biased region" description="Basic residues" evidence="1">
    <location>
        <begin position="22"/>
        <end position="48"/>
    </location>
</feature>
<proteinExistence type="predicted"/>
<dbReference type="EMBL" id="KF900449">
    <property type="protein sequence ID" value="AIE95379.1"/>
    <property type="molecule type" value="Genomic_DNA"/>
</dbReference>
<evidence type="ECO:0000256" key="2">
    <source>
        <dbReference type="SAM" id="Phobius"/>
    </source>
</evidence>
<sequence length="262" mass="28881">MILMGLLEKAGQMQNEEEVKPAKKSKPKPVKAAKPAKKARAKRSKKKKSNDLDDIDVTPKVAKTLPDEYVLSKKPARFARSLVDFIVTFGWTVPVVALLGFGSANTDITYFLMGGALLSIFNLVAMPFMTNRTVGNYASLTQYINHKGNPPVFIHQTLKAMTVLYIGIGLFMILSAKVGTSDADSVRFGIGLAILAIPLTDWIIAKVRHETKQGLWDSIFFAYMVSHTRSEDAESTGFFGKLESSGDWLKDKGWLGDESSED</sequence>
<protein>
    <recommendedName>
        <fullName evidence="4">RDD domain-containing protein</fullName>
    </recommendedName>
</protein>
<keyword evidence="2" id="KW-1133">Transmembrane helix</keyword>
<organism evidence="3">
    <name type="scientific">uncultured marine group II/III euryarchaeote AD1000_65_C10</name>
    <dbReference type="NCBI Taxonomy" id="1457794"/>
    <lineage>
        <taxon>Archaea</taxon>
        <taxon>Methanobacteriati</taxon>
        <taxon>Methanobacteriota</taxon>
        <taxon>environmental samples</taxon>
    </lineage>
</organism>
<feature type="transmembrane region" description="Helical" evidence="2">
    <location>
        <begin position="108"/>
        <end position="131"/>
    </location>
</feature>
<keyword evidence="2" id="KW-0472">Membrane</keyword>
<evidence type="ECO:0000256" key="1">
    <source>
        <dbReference type="SAM" id="MobiDB-lite"/>
    </source>
</evidence>
<dbReference type="AlphaFoldDB" id="A0A075FVS7"/>
<feature type="transmembrane region" description="Helical" evidence="2">
    <location>
        <begin position="152"/>
        <end position="174"/>
    </location>
</feature>